<dbReference type="Proteomes" id="UP000829685">
    <property type="component" value="Unassembled WGS sequence"/>
</dbReference>
<dbReference type="InterPro" id="IPR020846">
    <property type="entry name" value="MFS_dom"/>
</dbReference>
<keyword evidence="4 6" id="KW-1133">Transmembrane helix</keyword>
<comment type="subcellular location">
    <subcellularLocation>
        <location evidence="1">Membrane</location>
        <topology evidence="1">Multi-pass membrane protein</topology>
    </subcellularLocation>
</comment>
<feature type="transmembrane region" description="Helical" evidence="6">
    <location>
        <begin position="508"/>
        <end position="531"/>
    </location>
</feature>
<dbReference type="FunFam" id="1.20.1250.20:FF:000013">
    <property type="entry name" value="MFS general substrate transporter"/>
    <property type="match status" value="1"/>
</dbReference>
<dbReference type="SUPFAM" id="SSF103473">
    <property type="entry name" value="MFS general substrate transporter"/>
    <property type="match status" value="1"/>
</dbReference>
<sequence length="634" mass="70122">MDRELVPAIANFNDLDSIGALPGCMNMDHHPANVLISNGWDRIRQENRNPGLSERRDRPSYQHALTPELRVLREGVSITRTAPRVPFATLAGPDGLAWSPIFFQRQPTDKAEGLGIAASILRSRTLHQAHTMSDIETGIMKNPVGLNAEEKSTSPSLGPKAGSIHDGASQFVSPQARKSLTRKLDLRMIPIIMLLYLFSFLDRVNIGNAKLYGLEEDLGLVGNQYQICVSILFVTYCLFEVPSNLIIKKVKPDRYIAFITTSWGIVATLTGVCQSYGGLIAIRLVMGALEAGLFPGLVVYLTMFYKRDQLAVRVGYLFIASAVAGVVGGMIAYGIGFLDGSHGMRAWRWLMIIEGLPSVVIGIATYFILPESLEKAHFLTEEERQQLTIIRHEEIGQTKEAEKFHWADVKEGVKDWQVWIFAFSGFTNDIMFYGFSTFLPTIIKSIGSWSAIESQALTIPVYALGTGVYLVVANYASKNQLRGVVSASFGMISIIGYCMLIANRGAAVSYAGTFVIAVGLYVSVGLPLAWLPGNKPRYAKRAFAVGMQYFIGNTAGIVMPFLYTTASAPRYYTGYGVSIAAVFCSVCIFSFLAWYYTRVNRRRAAGLEDWKFEGKTEQEILELGDYSPRYVYST</sequence>
<feature type="transmembrane region" description="Helical" evidence="6">
    <location>
        <begin position="347"/>
        <end position="369"/>
    </location>
</feature>
<reference evidence="8" key="1">
    <citation type="submission" date="2021-03" db="EMBL/GenBank/DDBJ databases">
        <title>Revisited historic fungal species revealed as producer of novel bioactive compounds through whole genome sequencing and comparative genomics.</title>
        <authorList>
            <person name="Vignolle G.A."/>
            <person name="Hochenegger N."/>
            <person name="Mach R.L."/>
            <person name="Mach-Aigner A.R."/>
            <person name="Javad Rahimi M."/>
            <person name="Salim K.A."/>
            <person name="Chan C.M."/>
            <person name="Lim L.B.L."/>
            <person name="Cai F."/>
            <person name="Druzhinina I.S."/>
            <person name="U'Ren J.M."/>
            <person name="Derntl C."/>
        </authorList>
    </citation>
    <scope>NUCLEOTIDE SEQUENCE</scope>
    <source>
        <strain evidence="8">TUCIM 5799</strain>
    </source>
</reference>
<dbReference type="PROSITE" id="PS50850">
    <property type="entry name" value="MFS"/>
    <property type="match status" value="1"/>
</dbReference>
<dbReference type="EMBL" id="JAFIMR010000004">
    <property type="protein sequence ID" value="KAI1879221.1"/>
    <property type="molecule type" value="Genomic_DNA"/>
</dbReference>
<organism evidence="8 9">
    <name type="scientific">Neoarthrinium moseri</name>
    <dbReference type="NCBI Taxonomy" id="1658444"/>
    <lineage>
        <taxon>Eukaryota</taxon>
        <taxon>Fungi</taxon>
        <taxon>Dikarya</taxon>
        <taxon>Ascomycota</taxon>
        <taxon>Pezizomycotina</taxon>
        <taxon>Sordariomycetes</taxon>
        <taxon>Xylariomycetidae</taxon>
        <taxon>Amphisphaeriales</taxon>
        <taxon>Apiosporaceae</taxon>
        <taxon>Neoarthrinium</taxon>
    </lineage>
</organism>
<dbReference type="Gene3D" id="1.20.1250.20">
    <property type="entry name" value="MFS general substrate transporter like domains"/>
    <property type="match status" value="2"/>
</dbReference>
<evidence type="ECO:0000256" key="2">
    <source>
        <dbReference type="ARBA" id="ARBA00022448"/>
    </source>
</evidence>
<keyword evidence="9" id="KW-1185">Reference proteome</keyword>
<feature type="transmembrane region" description="Helical" evidence="6">
    <location>
        <begin position="543"/>
        <end position="563"/>
    </location>
</feature>
<feature type="transmembrane region" description="Helical" evidence="6">
    <location>
        <begin position="224"/>
        <end position="243"/>
    </location>
</feature>
<evidence type="ECO:0000259" key="7">
    <source>
        <dbReference type="PROSITE" id="PS50850"/>
    </source>
</evidence>
<feature type="transmembrane region" description="Helical" evidence="6">
    <location>
        <begin position="186"/>
        <end position="204"/>
    </location>
</feature>
<keyword evidence="5 6" id="KW-0472">Membrane</keyword>
<keyword evidence="2" id="KW-0813">Transport</keyword>
<protein>
    <recommendedName>
        <fullName evidence="7">Major facilitator superfamily (MFS) profile domain-containing protein</fullName>
    </recommendedName>
</protein>
<keyword evidence="3 6" id="KW-0812">Transmembrane</keyword>
<evidence type="ECO:0000313" key="8">
    <source>
        <dbReference type="EMBL" id="KAI1879221.1"/>
    </source>
</evidence>
<dbReference type="GO" id="GO:0022857">
    <property type="term" value="F:transmembrane transporter activity"/>
    <property type="evidence" value="ECO:0007669"/>
    <property type="project" value="InterPro"/>
</dbReference>
<feature type="transmembrane region" description="Helical" evidence="6">
    <location>
        <begin position="314"/>
        <end position="335"/>
    </location>
</feature>
<feature type="transmembrane region" description="Helical" evidence="6">
    <location>
        <begin position="459"/>
        <end position="476"/>
    </location>
</feature>
<feature type="transmembrane region" description="Helical" evidence="6">
    <location>
        <begin position="483"/>
        <end position="502"/>
    </location>
</feature>
<evidence type="ECO:0000256" key="1">
    <source>
        <dbReference type="ARBA" id="ARBA00004141"/>
    </source>
</evidence>
<evidence type="ECO:0000256" key="4">
    <source>
        <dbReference type="ARBA" id="ARBA00022989"/>
    </source>
</evidence>
<name>A0A9Q0AUI7_9PEZI</name>
<comment type="caution">
    <text evidence="8">The sequence shown here is derived from an EMBL/GenBank/DDBJ whole genome shotgun (WGS) entry which is preliminary data.</text>
</comment>
<evidence type="ECO:0000313" key="9">
    <source>
        <dbReference type="Proteomes" id="UP000829685"/>
    </source>
</evidence>
<dbReference type="Pfam" id="PF07690">
    <property type="entry name" value="MFS_1"/>
    <property type="match status" value="1"/>
</dbReference>
<dbReference type="InterPro" id="IPR011701">
    <property type="entry name" value="MFS"/>
</dbReference>
<feature type="transmembrane region" description="Helical" evidence="6">
    <location>
        <begin position="278"/>
        <end position="302"/>
    </location>
</feature>
<feature type="transmembrane region" description="Helical" evidence="6">
    <location>
        <begin position="255"/>
        <end position="272"/>
    </location>
</feature>
<dbReference type="InterPro" id="IPR036259">
    <property type="entry name" value="MFS_trans_sf"/>
</dbReference>
<gene>
    <name evidence="8" type="ORF">JX265_002175</name>
</gene>
<dbReference type="FunFam" id="1.20.1250.20:FF:000034">
    <property type="entry name" value="MFS general substrate transporter"/>
    <property type="match status" value="1"/>
</dbReference>
<accession>A0A9Q0AUI7</accession>
<evidence type="ECO:0000256" key="6">
    <source>
        <dbReference type="SAM" id="Phobius"/>
    </source>
</evidence>
<feature type="transmembrane region" description="Helical" evidence="6">
    <location>
        <begin position="418"/>
        <end position="439"/>
    </location>
</feature>
<feature type="domain" description="Major facilitator superfamily (MFS) profile" evidence="7">
    <location>
        <begin position="188"/>
        <end position="602"/>
    </location>
</feature>
<dbReference type="PANTHER" id="PTHR43791">
    <property type="entry name" value="PERMEASE-RELATED"/>
    <property type="match status" value="1"/>
</dbReference>
<evidence type="ECO:0000256" key="3">
    <source>
        <dbReference type="ARBA" id="ARBA00022692"/>
    </source>
</evidence>
<feature type="transmembrane region" description="Helical" evidence="6">
    <location>
        <begin position="575"/>
        <end position="596"/>
    </location>
</feature>
<dbReference type="PANTHER" id="PTHR43791:SF91">
    <property type="entry name" value="MAJOR FACILITATOR SUPERFAMILY (MFS) PROFILE DOMAIN-CONTAINING PROTEIN-RELATED"/>
    <property type="match status" value="1"/>
</dbReference>
<dbReference type="AlphaFoldDB" id="A0A9Q0AUI7"/>
<dbReference type="GO" id="GO:0016020">
    <property type="term" value="C:membrane"/>
    <property type="evidence" value="ECO:0007669"/>
    <property type="project" value="UniProtKB-SubCell"/>
</dbReference>
<proteinExistence type="predicted"/>
<evidence type="ECO:0000256" key="5">
    <source>
        <dbReference type="ARBA" id="ARBA00023136"/>
    </source>
</evidence>
<dbReference type="OrthoDB" id="2962993at2759"/>